<evidence type="ECO:0000256" key="4">
    <source>
        <dbReference type="ARBA" id="ARBA00048893"/>
    </source>
</evidence>
<dbReference type="GO" id="GO:0030976">
    <property type="term" value="F:thiamine pyrophosphate binding"/>
    <property type="evidence" value="ECO:0007669"/>
    <property type="project" value="InterPro"/>
</dbReference>
<dbReference type="EMBL" id="DSDY01000158">
    <property type="protein sequence ID" value="HDS10996.1"/>
    <property type="molecule type" value="Genomic_DNA"/>
</dbReference>
<evidence type="ECO:0000256" key="2">
    <source>
        <dbReference type="ARBA" id="ARBA00012691"/>
    </source>
</evidence>
<reference evidence="6" key="1">
    <citation type="journal article" date="2020" name="mSystems">
        <title>Genome- and Community-Level Interaction Insights into Carbon Utilization and Element Cycling Functions of Hydrothermarchaeota in Hydrothermal Sediment.</title>
        <authorList>
            <person name="Zhou Z."/>
            <person name="Liu Y."/>
            <person name="Xu W."/>
            <person name="Pan J."/>
            <person name="Luo Z.H."/>
            <person name="Li M."/>
        </authorList>
    </citation>
    <scope>NUCLEOTIDE SEQUENCE [LARGE SCALE GENOMIC DNA]</scope>
    <source>
        <strain evidence="6">SpSt-123</strain>
    </source>
</reference>
<evidence type="ECO:0000256" key="3">
    <source>
        <dbReference type="ARBA" id="ARBA00023002"/>
    </source>
</evidence>
<evidence type="ECO:0000256" key="1">
    <source>
        <dbReference type="ARBA" id="ARBA00011631"/>
    </source>
</evidence>
<dbReference type="SUPFAM" id="SSF52518">
    <property type="entry name" value="Thiamin diphosphate-binding fold (THDP-binding)"/>
    <property type="match status" value="1"/>
</dbReference>
<dbReference type="Gene3D" id="3.40.50.970">
    <property type="match status" value="2"/>
</dbReference>
<comment type="catalytic activity">
    <reaction evidence="4">
        <text>a 2-oxocarboxylate + 2 oxidized [2Fe-2S]-[ferredoxin] + CoA = an acyl-CoA + 2 reduced [2Fe-2S]-[ferredoxin] + CO2 + H(+)</text>
        <dbReference type="Rhea" id="RHEA:42316"/>
        <dbReference type="Rhea" id="RHEA-COMP:10000"/>
        <dbReference type="Rhea" id="RHEA-COMP:10001"/>
        <dbReference type="ChEBI" id="CHEBI:15378"/>
        <dbReference type="ChEBI" id="CHEBI:16526"/>
        <dbReference type="ChEBI" id="CHEBI:33737"/>
        <dbReference type="ChEBI" id="CHEBI:33738"/>
        <dbReference type="ChEBI" id="CHEBI:35179"/>
        <dbReference type="ChEBI" id="CHEBI:57287"/>
        <dbReference type="ChEBI" id="CHEBI:58342"/>
        <dbReference type="EC" id="1.2.7.11"/>
    </reaction>
</comment>
<keyword evidence="3" id="KW-0560">Oxidoreductase</keyword>
<accession>A0A7C1E8T7</accession>
<gene>
    <name evidence="6" type="ORF">ENO04_05240</name>
</gene>
<dbReference type="InterPro" id="IPR051479">
    <property type="entry name" value="PorB-like"/>
</dbReference>
<evidence type="ECO:0000313" key="6">
    <source>
        <dbReference type="EMBL" id="HDS10996.1"/>
    </source>
</evidence>
<proteinExistence type="predicted"/>
<dbReference type="CDD" id="cd03376">
    <property type="entry name" value="TPP_PFOR_porB_like"/>
    <property type="match status" value="1"/>
</dbReference>
<dbReference type="EC" id="1.2.7.11" evidence="2"/>
<dbReference type="AlphaFoldDB" id="A0A7C1E8T7"/>
<name>A0A7C1E8T7_9CREN</name>
<dbReference type="Pfam" id="PF02775">
    <property type="entry name" value="TPP_enzyme_C"/>
    <property type="match status" value="1"/>
</dbReference>
<dbReference type="GO" id="GO:0019164">
    <property type="term" value="F:pyruvate synthase activity"/>
    <property type="evidence" value="ECO:0007669"/>
    <property type="project" value="UniProtKB-ARBA"/>
</dbReference>
<sequence>MDGGVSMSFKGVLPGDSSCPGCLLPVALNLVVSSIGKKVVSVVPASCTSVIQGYYPKTAFDFPTINVPFASAAPVAAGVSYALEIRGIKDVVVFAWAGDGGTADIGMAALSGVAERNDNILYIMYDNEAYMNTGIQRSGATPYKAWTTTTPVIGKREAKKDVAKIMIAHGAKYVATASVGFHQDFIAKIKKASSISGFRFIQLHLPCPVGWRFDSEKTVEVAKLAVETGAWILYEYQDGKLRLTGPSAQLIEESRRKPLEEYLSLQGRFSHLTKEDIEQIKQLIKEQWEWIKKMI</sequence>
<dbReference type="InterPro" id="IPR029061">
    <property type="entry name" value="THDP-binding"/>
</dbReference>
<comment type="subunit">
    <text evidence="1">Heterodimer composed of an alpha and a beta subunit.</text>
</comment>
<evidence type="ECO:0000259" key="5">
    <source>
        <dbReference type="Pfam" id="PF02775"/>
    </source>
</evidence>
<dbReference type="PANTHER" id="PTHR42897:SF1">
    <property type="entry name" value="2-OXOACID OXIDOREDUCTASE (FERREDOXIN)"/>
    <property type="match status" value="1"/>
</dbReference>
<dbReference type="GO" id="GO:0018491">
    <property type="term" value="F:2-oxobutyrate synthase activity"/>
    <property type="evidence" value="ECO:0007669"/>
    <property type="project" value="UniProtKB-ARBA"/>
</dbReference>
<protein>
    <recommendedName>
        <fullName evidence="2">2-oxoacid oxidoreductase (ferredoxin)</fullName>
        <ecNumber evidence="2">1.2.7.11</ecNumber>
    </recommendedName>
</protein>
<dbReference type="InterPro" id="IPR011766">
    <property type="entry name" value="TPP_enzyme_TPP-bd"/>
</dbReference>
<comment type="caution">
    <text evidence="6">The sequence shown here is derived from an EMBL/GenBank/DDBJ whole genome shotgun (WGS) entry which is preliminary data.</text>
</comment>
<dbReference type="PANTHER" id="PTHR42897">
    <property type="entry name" value="PYRUVATE SYNTHASE SUBUNIT PORB"/>
    <property type="match status" value="1"/>
</dbReference>
<dbReference type="NCBIfam" id="NF008818">
    <property type="entry name" value="PRK11864.1"/>
    <property type="match status" value="1"/>
</dbReference>
<feature type="domain" description="Thiamine pyrophosphate enzyme TPP-binding" evidence="5">
    <location>
        <begin position="55"/>
        <end position="202"/>
    </location>
</feature>
<organism evidence="6">
    <name type="scientific">Fervidicoccus fontis</name>
    <dbReference type="NCBI Taxonomy" id="683846"/>
    <lineage>
        <taxon>Archaea</taxon>
        <taxon>Thermoproteota</taxon>
        <taxon>Thermoprotei</taxon>
        <taxon>Fervidicoccales</taxon>
        <taxon>Fervidicoccaceae</taxon>
        <taxon>Fervidicoccus</taxon>
    </lineage>
</organism>